<feature type="domain" description="Methyltransferase FkbM" evidence="1">
    <location>
        <begin position="51"/>
        <end position="215"/>
    </location>
</feature>
<dbReference type="SUPFAM" id="SSF53335">
    <property type="entry name" value="S-adenosyl-L-methionine-dependent methyltransferases"/>
    <property type="match status" value="1"/>
</dbReference>
<name>A0A168AJ15_9FLAO</name>
<evidence type="ECO:0000313" key="3">
    <source>
        <dbReference type="Proteomes" id="UP000077164"/>
    </source>
</evidence>
<keyword evidence="3" id="KW-1185">Reference proteome</keyword>
<dbReference type="Proteomes" id="UP000077164">
    <property type="component" value="Unassembled WGS sequence"/>
</dbReference>
<dbReference type="RefSeq" id="WP_066075911.1">
    <property type="nucleotide sequence ID" value="NZ_FRDK01000001.1"/>
</dbReference>
<dbReference type="AlphaFoldDB" id="A0A168AJ15"/>
<protein>
    <recommendedName>
        <fullName evidence="1">Methyltransferase FkbM domain-containing protein</fullName>
    </recommendedName>
</protein>
<dbReference type="EMBL" id="LVJE01000001">
    <property type="protein sequence ID" value="OAB31525.1"/>
    <property type="molecule type" value="Genomic_DNA"/>
</dbReference>
<sequence length="248" mass="28286">MRYSTLIKQLFIVAKSKWALQLVKGKLFSIASFEVVSNLKKMVPQLDTIIDVGSNSGQFSKVASHFYPNAEINAFEPLPDLYLKIEKLFDSNKKVKTYNLALGNEVGVINFNKNKYGHISSILDISSDNIHYPKQENDLSQIKVEIKTLDSLLLTNSLKAEITLLKLDVQGYELEVLKGAEESLKNIDYIIIEANLEQLYTNQPSFTEMNTHLMSKHFELSGMLDFNLGHKNKYIEVDLLYKKTTKKD</sequence>
<evidence type="ECO:0000313" key="2">
    <source>
        <dbReference type="EMBL" id="OAB31525.1"/>
    </source>
</evidence>
<dbReference type="GO" id="GO:0008171">
    <property type="term" value="F:O-methyltransferase activity"/>
    <property type="evidence" value="ECO:0007669"/>
    <property type="project" value="TreeGrafter"/>
</dbReference>
<gene>
    <name evidence="2" type="ORF">FBFR_01485</name>
</gene>
<evidence type="ECO:0000259" key="1">
    <source>
        <dbReference type="Pfam" id="PF05050"/>
    </source>
</evidence>
<dbReference type="NCBIfam" id="TIGR01444">
    <property type="entry name" value="fkbM_fam"/>
    <property type="match status" value="1"/>
</dbReference>
<dbReference type="STRING" id="249352.SAMN05444395_101467"/>
<dbReference type="InterPro" id="IPR006342">
    <property type="entry name" value="FkbM_mtfrase"/>
</dbReference>
<comment type="caution">
    <text evidence="2">The sequence shown here is derived from an EMBL/GenBank/DDBJ whole genome shotgun (WGS) entry which is preliminary data.</text>
</comment>
<reference evidence="2 3" key="1">
    <citation type="submission" date="2016-03" db="EMBL/GenBank/DDBJ databases">
        <title>Draft genome sequence of Flavobacterium fryxellicola DSM 16209.</title>
        <authorList>
            <person name="Shin S.-K."/>
            <person name="Yi H."/>
        </authorList>
    </citation>
    <scope>NUCLEOTIDE SEQUENCE [LARGE SCALE GENOMIC DNA]</scope>
    <source>
        <strain evidence="2 3">DSM 16209</strain>
    </source>
</reference>
<dbReference type="InterPro" id="IPR053188">
    <property type="entry name" value="FkbM_Methyltransferase"/>
</dbReference>
<organism evidence="2 3">
    <name type="scientific">Flavobacterium fryxellicola</name>
    <dbReference type="NCBI Taxonomy" id="249352"/>
    <lineage>
        <taxon>Bacteria</taxon>
        <taxon>Pseudomonadati</taxon>
        <taxon>Bacteroidota</taxon>
        <taxon>Flavobacteriia</taxon>
        <taxon>Flavobacteriales</taxon>
        <taxon>Flavobacteriaceae</taxon>
        <taxon>Flavobacterium</taxon>
    </lineage>
</organism>
<dbReference type="OrthoDB" id="9812600at2"/>
<dbReference type="Pfam" id="PF05050">
    <property type="entry name" value="Methyltransf_21"/>
    <property type="match status" value="1"/>
</dbReference>
<proteinExistence type="predicted"/>
<accession>A0A168AJ15</accession>
<dbReference type="Gene3D" id="3.40.50.150">
    <property type="entry name" value="Vaccinia Virus protein VP39"/>
    <property type="match status" value="1"/>
</dbReference>
<dbReference type="PANTHER" id="PTHR36973:SF4">
    <property type="entry name" value="NODULATION PROTEIN"/>
    <property type="match status" value="1"/>
</dbReference>
<dbReference type="PANTHER" id="PTHR36973">
    <property type="entry name" value="SLL1456 PROTEIN-RELATED"/>
    <property type="match status" value="1"/>
</dbReference>
<dbReference type="InterPro" id="IPR029063">
    <property type="entry name" value="SAM-dependent_MTases_sf"/>
</dbReference>